<feature type="chain" id="PRO_5033046119" description="Saposin B-type domain-containing protein" evidence="1">
    <location>
        <begin position="26"/>
        <end position="167"/>
    </location>
</feature>
<reference evidence="2" key="1">
    <citation type="submission" date="2021-02" db="EMBL/GenBank/DDBJ databases">
        <authorList>
            <person name="Dougan E. K."/>
            <person name="Rhodes N."/>
            <person name="Thang M."/>
            <person name="Chan C."/>
        </authorList>
    </citation>
    <scope>NUCLEOTIDE SEQUENCE</scope>
</reference>
<proteinExistence type="predicted"/>
<dbReference type="EMBL" id="CAJNNW010032237">
    <property type="protein sequence ID" value="CAE8711882.1"/>
    <property type="molecule type" value="Genomic_DNA"/>
</dbReference>
<protein>
    <recommendedName>
        <fullName evidence="4">Saposin B-type domain-containing protein</fullName>
    </recommendedName>
</protein>
<sequence>MFGLSGRCVQCCLVLAVLGPAAVGGKKLDGAVVACNTCQSVAHLLSTTRKSEGGSDKKKNSEVVAKLFSDRDQLICSETKLKAYAEYLDIPAKTMAKKCKSIMPDKMEYKSAQSLKKLLLEQKPRSALVEQLCSSSTVCDKLWTKAEEPWRNWKQKAEARSKDKEEM</sequence>
<organism evidence="2 3">
    <name type="scientific">Polarella glacialis</name>
    <name type="common">Dinoflagellate</name>
    <dbReference type="NCBI Taxonomy" id="89957"/>
    <lineage>
        <taxon>Eukaryota</taxon>
        <taxon>Sar</taxon>
        <taxon>Alveolata</taxon>
        <taxon>Dinophyceae</taxon>
        <taxon>Suessiales</taxon>
        <taxon>Suessiaceae</taxon>
        <taxon>Polarella</taxon>
    </lineage>
</organism>
<dbReference type="AlphaFoldDB" id="A0A813KXS7"/>
<feature type="signal peptide" evidence="1">
    <location>
        <begin position="1"/>
        <end position="25"/>
    </location>
</feature>
<evidence type="ECO:0000256" key="1">
    <source>
        <dbReference type="SAM" id="SignalP"/>
    </source>
</evidence>
<comment type="caution">
    <text evidence="2">The sequence shown here is derived from an EMBL/GenBank/DDBJ whole genome shotgun (WGS) entry which is preliminary data.</text>
</comment>
<accession>A0A813KXS7</accession>
<evidence type="ECO:0008006" key="4">
    <source>
        <dbReference type="Google" id="ProtNLM"/>
    </source>
</evidence>
<gene>
    <name evidence="2" type="ORF">PGLA2088_LOCUS36719</name>
</gene>
<name>A0A813KXS7_POLGL</name>
<evidence type="ECO:0000313" key="2">
    <source>
        <dbReference type="EMBL" id="CAE8711882.1"/>
    </source>
</evidence>
<evidence type="ECO:0000313" key="3">
    <source>
        <dbReference type="Proteomes" id="UP000626109"/>
    </source>
</evidence>
<keyword evidence="1" id="KW-0732">Signal</keyword>
<dbReference type="Proteomes" id="UP000626109">
    <property type="component" value="Unassembled WGS sequence"/>
</dbReference>